<dbReference type="PANTHER" id="PTHR48207">
    <property type="entry name" value="SUCCINATE--HYDROXYMETHYLGLUTARATE COA-TRANSFERASE"/>
    <property type="match status" value="1"/>
</dbReference>
<comment type="caution">
    <text evidence="2">The sequence shown here is derived from an EMBL/GenBank/DDBJ whole genome shotgun (WGS) entry which is preliminary data.</text>
</comment>
<accession>A0A4Q8BCJ0</accession>
<dbReference type="GO" id="GO:0008410">
    <property type="term" value="F:CoA-transferase activity"/>
    <property type="evidence" value="ECO:0007669"/>
    <property type="project" value="TreeGrafter"/>
</dbReference>
<dbReference type="Pfam" id="PF02515">
    <property type="entry name" value="CoA_transf_3"/>
    <property type="match status" value="1"/>
</dbReference>
<sequence>MTGTLDGVLVADFSRVLAGPYATMLLADLGADVVKVERPGAGDDTRAWGPPYDHDGTATYYLSVNRNKRSVTLDLTDPDDLAVARDLAHRADVIVQNFRPGTMERYGLGHADIAVANPRAVYCSITGFGSGAGADRPGYDLLVQAVGGLMSVTGTRPGEPVKVGVAVVDVITGLHATVGILAALRHRQVTGAGQHVEVNLLSSLLSALVNQASGYVAAGVVPGILGNAHPSIVPYELLPTADRPLAVAVGTDAQFGALCRALGIPAVAEDPRYVSNADRVRHRETLITTLSERTALRSADDLAAALSRLGVPCGPVNDLAGAFSLATELGLAPVVEIPGPERPQPVRQVAHPITLSGAPAVYHRRPPRLGEHTAEVLAWLASGKPGGPAAEES</sequence>
<dbReference type="AlphaFoldDB" id="A0A4Q8BCJ0"/>
<dbReference type="SUPFAM" id="SSF89796">
    <property type="entry name" value="CoA-transferase family III (CaiB/BaiF)"/>
    <property type="match status" value="1"/>
</dbReference>
<gene>
    <name evidence="2" type="ORF">EV384_4128</name>
</gene>
<dbReference type="InterPro" id="IPR003673">
    <property type="entry name" value="CoA-Trfase_fam_III"/>
</dbReference>
<keyword evidence="1 2" id="KW-0808">Transferase</keyword>
<evidence type="ECO:0000313" key="3">
    <source>
        <dbReference type="Proteomes" id="UP000294114"/>
    </source>
</evidence>
<evidence type="ECO:0000256" key="1">
    <source>
        <dbReference type="ARBA" id="ARBA00022679"/>
    </source>
</evidence>
<dbReference type="Gene3D" id="3.40.50.10540">
    <property type="entry name" value="Crotonobetainyl-coa:carnitine coa-transferase, domain 1"/>
    <property type="match status" value="1"/>
</dbReference>
<dbReference type="InterPro" id="IPR023606">
    <property type="entry name" value="CoA-Trfase_III_dom_1_sf"/>
</dbReference>
<dbReference type="InterPro" id="IPR044855">
    <property type="entry name" value="CoA-Trfase_III_dom3_sf"/>
</dbReference>
<keyword evidence="3" id="KW-1185">Reference proteome</keyword>
<organism evidence="2 3">
    <name type="scientific">Micromonospora kangleipakensis</name>
    <dbReference type="NCBI Taxonomy" id="1077942"/>
    <lineage>
        <taxon>Bacteria</taxon>
        <taxon>Bacillati</taxon>
        <taxon>Actinomycetota</taxon>
        <taxon>Actinomycetes</taxon>
        <taxon>Micromonosporales</taxon>
        <taxon>Micromonosporaceae</taxon>
        <taxon>Micromonospora</taxon>
    </lineage>
</organism>
<dbReference type="RefSeq" id="WP_130335674.1">
    <property type="nucleotide sequence ID" value="NZ_SHLD01000001.1"/>
</dbReference>
<dbReference type="Gene3D" id="3.30.1540.10">
    <property type="entry name" value="formyl-coa transferase, domain 3"/>
    <property type="match status" value="1"/>
</dbReference>
<dbReference type="PANTHER" id="PTHR48207:SF3">
    <property type="entry name" value="SUCCINATE--HYDROXYMETHYLGLUTARATE COA-TRANSFERASE"/>
    <property type="match status" value="1"/>
</dbReference>
<name>A0A4Q8BCJ0_9ACTN</name>
<dbReference type="EMBL" id="SHLD01000001">
    <property type="protein sequence ID" value="RZU75577.1"/>
    <property type="molecule type" value="Genomic_DNA"/>
</dbReference>
<protein>
    <submittedName>
        <fullName evidence="2">Crotonobetainyl-CoA:carnitine CoA-transferase CaiB-like acyl-CoA transferase</fullName>
    </submittedName>
</protein>
<dbReference type="Proteomes" id="UP000294114">
    <property type="component" value="Unassembled WGS sequence"/>
</dbReference>
<dbReference type="OrthoDB" id="9797653at2"/>
<dbReference type="InterPro" id="IPR050483">
    <property type="entry name" value="CoA-transferase_III_domain"/>
</dbReference>
<evidence type="ECO:0000313" key="2">
    <source>
        <dbReference type="EMBL" id="RZU75577.1"/>
    </source>
</evidence>
<proteinExistence type="predicted"/>
<reference evidence="2 3" key="1">
    <citation type="submission" date="2019-02" db="EMBL/GenBank/DDBJ databases">
        <title>Sequencing the genomes of 1000 actinobacteria strains.</title>
        <authorList>
            <person name="Klenk H.-P."/>
        </authorList>
    </citation>
    <scope>NUCLEOTIDE SEQUENCE [LARGE SCALE GENOMIC DNA]</scope>
    <source>
        <strain evidence="2 3">DSM 45612</strain>
    </source>
</reference>